<dbReference type="Pfam" id="PF00497">
    <property type="entry name" value="SBP_bac_3"/>
    <property type="match status" value="1"/>
</dbReference>
<feature type="signal peptide" evidence="5">
    <location>
        <begin position="1"/>
        <end position="26"/>
    </location>
</feature>
<dbReference type="RefSeq" id="WP_054211371.1">
    <property type="nucleotide sequence ID" value="NZ_LGSZ01000060.1"/>
</dbReference>
<evidence type="ECO:0000256" key="5">
    <source>
        <dbReference type="SAM" id="SignalP"/>
    </source>
</evidence>
<evidence type="ECO:0000259" key="6">
    <source>
        <dbReference type="SMART" id="SM00062"/>
    </source>
</evidence>
<dbReference type="GO" id="GO:0030288">
    <property type="term" value="C:outer membrane-bounded periplasmic space"/>
    <property type="evidence" value="ECO:0007669"/>
    <property type="project" value="TreeGrafter"/>
</dbReference>
<dbReference type="PROSITE" id="PS01039">
    <property type="entry name" value="SBP_BACTERIAL_3"/>
    <property type="match status" value="1"/>
</dbReference>
<sequence length="277" mass="30161">MNRLAILASSLALACAATLAALPAAAQDSLAKIKEKGVLSVGVKNDYKPWGFLEPSGKIVGLEIDLAQAIADKIGVKLEMLPVIAANRMEFLKQGRIDMVIATMGDTAERRKIVGMVEPNYYAGATNVMAPKSAGLKKWEDLKGRKVCAVQGAYYNRRVTQMYAPELVVFPSVPDALNALQGNNCVAFLFDDTLIVSTLSGGDAKWANYEMPLVSEDPQLWAIGIRLEDMDGPFGKLVKDMSVDWHKSGKLLDLETKWGIKQSPYLIETNKKLKAAS</sequence>
<organism evidence="7 8">
    <name type="scientific">Bosea vaviloviae</name>
    <dbReference type="NCBI Taxonomy" id="1526658"/>
    <lineage>
        <taxon>Bacteria</taxon>
        <taxon>Pseudomonadati</taxon>
        <taxon>Pseudomonadota</taxon>
        <taxon>Alphaproteobacteria</taxon>
        <taxon>Hyphomicrobiales</taxon>
        <taxon>Boseaceae</taxon>
        <taxon>Bosea</taxon>
    </lineage>
</organism>
<protein>
    <submittedName>
        <fullName evidence="7">ABC transporter substrate-binding protein</fullName>
    </submittedName>
</protein>
<dbReference type="EMBL" id="LGSZ01000060">
    <property type="protein sequence ID" value="KPH77392.1"/>
    <property type="molecule type" value="Genomic_DNA"/>
</dbReference>
<dbReference type="Gene3D" id="3.40.190.10">
    <property type="entry name" value="Periplasmic binding protein-like II"/>
    <property type="match status" value="2"/>
</dbReference>
<evidence type="ECO:0000256" key="1">
    <source>
        <dbReference type="ARBA" id="ARBA00010333"/>
    </source>
</evidence>
<dbReference type="SMART" id="SM00062">
    <property type="entry name" value="PBPb"/>
    <property type="match status" value="1"/>
</dbReference>
<dbReference type="SUPFAM" id="SSF53850">
    <property type="entry name" value="Periplasmic binding protein-like II"/>
    <property type="match status" value="1"/>
</dbReference>
<dbReference type="InterPro" id="IPR001638">
    <property type="entry name" value="Solute-binding_3/MltF_N"/>
</dbReference>
<dbReference type="InterPro" id="IPR051455">
    <property type="entry name" value="Bact_solute-bind_prot3"/>
</dbReference>
<dbReference type="GO" id="GO:0005576">
    <property type="term" value="C:extracellular region"/>
    <property type="evidence" value="ECO:0007669"/>
    <property type="project" value="TreeGrafter"/>
</dbReference>
<evidence type="ECO:0000256" key="2">
    <source>
        <dbReference type="ARBA" id="ARBA00022448"/>
    </source>
</evidence>
<evidence type="ECO:0000313" key="8">
    <source>
        <dbReference type="Proteomes" id="UP000037822"/>
    </source>
</evidence>
<gene>
    <name evidence="7" type="ORF">AE618_22900</name>
</gene>
<name>A0A0N0M9W1_9HYPH</name>
<dbReference type="PROSITE" id="PS51257">
    <property type="entry name" value="PROKAR_LIPOPROTEIN"/>
    <property type="match status" value="1"/>
</dbReference>
<dbReference type="AlphaFoldDB" id="A0A0N0M9W1"/>
<dbReference type="InterPro" id="IPR018313">
    <property type="entry name" value="SBP_3_CS"/>
</dbReference>
<dbReference type="PANTHER" id="PTHR30085:SF6">
    <property type="entry name" value="ABC TRANSPORTER GLUTAMINE-BINDING PROTEIN GLNH"/>
    <property type="match status" value="1"/>
</dbReference>
<dbReference type="PANTHER" id="PTHR30085">
    <property type="entry name" value="AMINO ACID ABC TRANSPORTER PERMEASE"/>
    <property type="match status" value="1"/>
</dbReference>
<comment type="similarity">
    <text evidence="1 4">Belongs to the bacterial solute-binding protein 3 family.</text>
</comment>
<feature type="chain" id="PRO_5005855411" evidence="5">
    <location>
        <begin position="27"/>
        <end position="277"/>
    </location>
</feature>
<accession>A0A0N0M9W1</accession>
<keyword evidence="8" id="KW-1185">Reference proteome</keyword>
<dbReference type="GO" id="GO:0006865">
    <property type="term" value="P:amino acid transport"/>
    <property type="evidence" value="ECO:0007669"/>
    <property type="project" value="TreeGrafter"/>
</dbReference>
<keyword evidence="2" id="KW-0813">Transport</keyword>
<proteinExistence type="inferred from homology"/>
<evidence type="ECO:0000313" key="7">
    <source>
        <dbReference type="EMBL" id="KPH77392.1"/>
    </source>
</evidence>
<dbReference type="CDD" id="cd13693">
    <property type="entry name" value="PBP2_polar_AA"/>
    <property type="match status" value="1"/>
</dbReference>
<reference evidence="7 8" key="1">
    <citation type="submission" date="2015-07" db="EMBL/GenBank/DDBJ databases">
        <title>Whole genome sequencing of Bosea vaviloviae isolated from cave pool.</title>
        <authorList>
            <person name="Tan N.E.H."/>
            <person name="Lee Y.P."/>
            <person name="Gan H.M."/>
            <person name="Barton H."/>
            <person name="Savka M.A."/>
        </authorList>
    </citation>
    <scope>NUCLEOTIDE SEQUENCE [LARGE SCALE GENOMIC DNA]</scope>
    <source>
        <strain evidence="7 8">SD260</strain>
    </source>
</reference>
<feature type="domain" description="Solute-binding protein family 3/N-terminal" evidence="6">
    <location>
        <begin position="38"/>
        <end position="249"/>
    </location>
</feature>
<evidence type="ECO:0000256" key="3">
    <source>
        <dbReference type="ARBA" id="ARBA00022729"/>
    </source>
</evidence>
<dbReference type="PATRIC" id="fig|1526658.3.peg.1730"/>
<dbReference type="OrthoDB" id="6192933at2"/>
<evidence type="ECO:0000256" key="4">
    <source>
        <dbReference type="RuleBase" id="RU003744"/>
    </source>
</evidence>
<keyword evidence="3 5" id="KW-0732">Signal</keyword>
<dbReference type="Proteomes" id="UP000037822">
    <property type="component" value="Unassembled WGS sequence"/>
</dbReference>
<comment type="caution">
    <text evidence="7">The sequence shown here is derived from an EMBL/GenBank/DDBJ whole genome shotgun (WGS) entry which is preliminary data.</text>
</comment>